<evidence type="ECO:0000256" key="1">
    <source>
        <dbReference type="SAM" id="Coils"/>
    </source>
</evidence>
<name>A0A1V4GNY9_MORLA</name>
<dbReference type="Proteomes" id="UP000191025">
    <property type="component" value="Unassembled WGS sequence"/>
</dbReference>
<evidence type="ECO:0000313" key="4">
    <source>
        <dbReference type="EMBL" id="OPH34150.1"/>
    </source>
</evidence>
<evidence type="ECO:0000259" key="3">
    <source>
        <dbReference type="Pfam" id="PF03432"/>
    </source>
</evidence>
<sequence length="488" mass="56163">MIVKFLPNKGGGSCMATMNYLLGKDRNREHAKILQGNSELTERLADNLDFKNRYTVGVLSFQESDLDETAKREIMASFEQSLFAGLDQDQYDITWIEHKDKDRLELNFVIPNVELTTGKRLQPYYDRIDRPLVENWKQVINHDYGLSDPNDPRKAQAIKIDPHRLPESVQAIKETIGRVIHQQIEKGAITSRTGVLELLTQSGFEIARVTDKSISVKNPNGKRNIRLEGFIYENRRFSGELGAERTRARQDYDRENTERYQSALGKLQRAITIKSESNTKNFRRPTSEHTAELIQIGNHQHHHSDNISHNGNFDDRARAWQSVALQEVPRPNRVAGTDTGTDRQITHTSQNTSQIEPIRERRLLLHSEQGQGSGEFYQSERNSNNENQSQIGVFDRAKQLYERLQQFANRVRTAIKRTYRDEYQTEWADTAINGSQSVFESAERAITGANRQINDTEHQIKQREQQANELIAEQQKTLDRGKGFGFGR</sequence>
<accession>A0A1V4GNY9</accession>
<dbReference type="AlphaFoldDB" id="A0A1V4GNY9"/>
<protein>
    <recommendedName>
        <fullName evidence="3">MobA/VirD2-like nuclease domain-containing protein</fullName>
    </recommendedName>
</protein>
<feature type="domain" description="MobA/VirD2-like nuclease" evidence="3">
    <location>
        <begin position="44"/>
        <end position="126"/>
    </location>
</feature>
<evidence type="ECO:0000256" key="2">
    <source>
        <dbReference type="SAM" id="MobiDB-lite"/>
    </source>
</evidence>
<feature type="coiled-coil region" evidence="1">
    <location>
        <begin position="439"/>
        <end position="473"/>
    </location>
</feature>
<proteinExistence type="predicted"/>
<gene>
    <name evidence="4" type="ORF">B5J94_11810</name>
</gene>
<feature type="region of interest" description="Disordered" evidence="2">
    <location>
        <begin position="332"/>
        <end position="354"/>
    </location>
</feature>
<comment type="caution">
    <text evidence="4">The sequence shown here is derived from an EMBL/GenBank/DDBJ whole genome shotgun (WGS) entry which is preliminary data.</text>
</comment>
<keyword evidence="1" id="KW-0175">Coiled coil</keyword>
<organism evidence="4 5">
    <name type="scientific">Moraxella lacunata</name>
    <dbReference type="NCBI Taxonomy" id="477"/>
    <lineage>
        <taxon>Bacteria</taxon>
        <taxon>Pseudomonadati</taxon>
        <taxon>Pseudomonadota</taxon>
        <taxon>Gammaproteobacteria</taxon>
        <taxon>Moraxellales</taxon>
        <taxon>Moraxellaceae</taxon>
        <taxon>Moraxella</taxon>
    </lineage>
</organism>
<dbReference type="Pfam" id="PF03432">
    <property type="entry name" value="Relaxase"/>
    <property type="match status" value="1"/>
</dbReference>
<evidence type="ECO:0000313" key="5">
    <source>
        <dbReference type="Proteomes" id="UP000191025"/>
    </source>
</evidence>
<dbReference type="EMBL" id="MXAN01000089">
    <property type="protein sequence ID" value="OPH34150.1"/>
    <property type="molecule type" value="Genomic_DNA"/>
</dbReference>
<dbReference type="InterPro" id="IPR005094">
    <property type="entry name" value="Endonuclease_MobA/VirD2"/>
</dbReference>
<reference evidence="5" key="1">
    <citation type="submission" date="2017-03" db="EMBL/GenBank/DDBJ databases">
        <title>Draft genome sequence of Moraxella equi CCUG 4950T type strain.</title>
        <authorList>
            <person name="Salva-Serra F."/>
            <person name="Engstrom-Jakobsson H."/>
            <person name="Thorell K."/>
            <person name="Jaen-Luchoro D."/>
            <person name="Gonzales-Siles L."/>
            <person name="Karlsson R."/>
            <person name="Yazdan S."/>
            <person name="Boulund F."/>
            <person name="Johnning A."/>
            <person name="Engstrand L."/>
            <person name="Kristiansson E."/>
            <person name="Moore E."/>
        </authorList>
    </citation>
    <scope>NUCLEOTIDE SEQUENCE [LARGE SCALE GENOMIC DNA]</scope>
    <source>
        <strain evidence="5">CCUG 4441</strain>
    </source>
</reference>